<dbReference type="Pfam" id="PF07209">
    <property type="entry name" value="DUF1415"/>
    <property type="match status" value="1"/>
</dbReference>
<comment type="caution">
    <text evidence="1">The sequence shown here is derived from an EMBL/GenBank/DDBJ whole genome shotgun (WGS) entry which is preliminary data.</text>
</comment>
<proteinExistence type="predicted"/>
<organism evidence="1 2">
    <name type="scientific">Oxalicibacterium faecigallinarum</name>
    <dbReference type="NCBI Taxonomy" id="573741"/>
    <lineage>
        <taxon>Bacteria</taxon>
        <taxon>Pseudomonadati</taxon>
        <taxon>Pseudomonadota</taxon>
        <taxon>Betaproteobacteria</taxon>
        <taxon>Burkholderiales</taxon>
        <taxon>Oxalobacteraceae</taxon>
        <taxon>Oxalicibacterium</taxon>
    </lineage>
</organism>
<gene>
    <name evidence="1" type="ORF">GCM10008066_13830</name>
</gene>
<dbReference type="InterPro" id="IPR009858">
    <property type="entry name" value="DUF1415"/>
</dbReference>
<reference evidence="2" key="1">
    <citation type="journal article" date="2019" name="Int. J. Syst. Evol. Microbiol.">
        <title>The Global Catalogue of Microorganisms (GCM) 10K type strain sequencing project: providing services to taxonomists for standard genome sequencing and annotation.</title>
        <authorList>
            <consortium name="The Broad Institute Genomics Platform"/>
            <consortium name="The Broad Institute Genome Sequencing Center for Infectious Disease"/>
            <person name="Wu L."/>
            <person name="Ma J."/>
        </authorList>
    </citation>
    <scope>NUCLEOTIDE SEQUENCE [LARGE SCALE GENOMIC DNA]</scope>
    <source>
        <strain evidence="2">CCM 2767</strain>
    </source>
</reference>
<evidence type="ECO:0000313" key="2">
    <source>
        <dbReference type="Proteomes" id="UP000642180"/>
    </source>
</evidence>
<protein>
    <recommendedName>
        <fullName evidence="3">DUF1415 domain-containing protein</fullName>
    </recommendedName>
</protein>
<name>A0A8J3AP79_9BURK</name>
<evidence type="ECO:0008006" key="3">
    <source>
        <dbReference type="Google" id="ProtNLM"/>
    </source>
</evidence>
<evidence type="ECO:0000313" key="1">
    <source>
        <dbReference type="EMBL" id="GGI18402.1"/>
    </source>
</evidence>
<accession>A0A8J3AP79</accession>
<dbReference type="AlphaFoldDB" id="A0A8J3AP79"/>
<dbReference type="Proteomes" id="UP000642180">
    <property type="component" value="Unassembled WGS sequence"/>
</dbReference>
<dbReference type="EMBL" id="BMDI01000001">
    <property type="protein sequence ID" value="GGI18402.1"/>
    <property type="molecule type" value="Genomic_DNA"/>
</dbReference>
<keyword evidence="2" id="KW-1185">Reference proteome</keyword>
<sequence>MTAIKVWLERAVIGLNLCPFAKSVYVKNQIRYVVSTSRDTDALALEFEKELQLLKESDAEEIDTTLLIVPHMLHDFFDYNDFLDVADMQIDISGLRGEIQIASFHPDYQFADTDRDDIANFTNRAPYPILHLLRESSIDRAVSAFPEPESIFEKNIAIMEALGVHGWQQLFSAVNQQK</sequence>
<dbReference type="RefSeq" id="WP_229726272.1">
    <property type="nucleotide sequence ID" value="NZ_BMDI01000001.1"/>
</dbReference>